<keyword evidence="5 6" id="KW-0472">Membrane</keyword>
<name>A0ABN8XFU2_9BACT</name>
<proteinExistence type="inferred from homology"/>
<feature type="transmembrane region" description="Helical" evidence="6">
    <location>
        <begin position="64"/>
        <end position="86"/>
    </location>
</feature>
<sequence length="123" mass="13937">MNNIKMALPAFLGGLAVIMGAYGAHGLKPAVQESHFIEMWKTAVQYHFIHVLALLFIGNQRKGFWIPFFLFFLGIVFFSGSLYTLVLSKSFYWAKFTPIGGGCFIFGWLWLGFEALFKRNISA</sequence>
<feature type="transmembrane region" description="Helical" evidence="6">
    <location>
        <begin position="39"/>
        <end position="57"/>
    </location>
</feature>
<evidence type="ECO:0000256" key="4">
    <source>
        <dbReference type="ARBA" id="ARBA00022989"/>
    </source>
</evidence>
<keyword evidence="3 6" id="KW-0812">Transmembrane</keyword>
<evidence type="ECO:0000256" key="2">
    <source>
        <dbReference type="ARBA" id="ARBA00009694"/>
    </source>
</evidence>
<dbReference type="Proteomes" id="UP001161497">
    <property type="component" value="Chromosome"/>
</dbReference>
<feature type="transmembrane region" description="Helical" evidence="6">
    <location>
        <begin position="92"/>
        <end position="113"/>
    </location>
</feature>
<gene>
    <name evidence="7" type="ORF">MFUM_0145</name>
</gene>
<evidence type="ECO:0000256" key="5">
    <source>
        <dbReference type="ARBA" id="ARBA00023136"/>
    </source>
</evidence>
<organism evidence="7 8">
    <name type="scientific">Candidatus Methylacidiphilum fumarolicum</name>
    <dbReference type="NCBI Taxonomy" id="591154"/>
    <lineage>
        <taxon>Bacteria</taxon>
        <taxon>Pseudomonadati</taxon>
        <taxon>Verrucomicrobiota</taxon>
        <taxon>Methylacidiphilae</taxon>
        <taxon>Methylacidiphilales</taxon>
        <taxon>Methylacidiphilaceae</taxon>
        <taxon>Methylacidiphilum (ex Ratnadevi et al. 2023)</taxon>
    </lineage>
</organism>
<dbReference type="InterPro" id="IPR006696">
    <property type="entry name" value="DUF423"/>
</dbReference>
<comment type="similarity">
    <text evidence="2">Belongs to the UPF0382 family.</text>
</comment>
<protein>
    <submittedName>
        <fullName evidence="7">Uncharacterized small membrane protein</fullName>
    </submittedName>
</protein>
<dbReference type="Pfam" id="PF04241">
    <property type="entry name" value="DUF423"/>
    <property type="match status" value="1"/>
</dbReference>
<evidence type="ECO:0000256" key="6">
    <source>
        <dbReference type="SAM" id="Phobius"/>
    </source>
</evidence>
<reference evidence="7" key="1">
    <citation type="submission" date="2023-03" db="EMBL/GenBank/DDBJ databases">
        <authorList>
            <person name="Cremers G."/>
            <person name="Picone N."/>
        </authorList>
    </citation>
    <scope>NUCLEOTIDE SEQUENCE</scope>
    <source>
        <strain evidence="7">Sample_alias</strain>
    </source>
</reference>
<comment type="subcellular location">
    <subcellularLocation>
        <location evidence="1">Membrane</location>
        <topology evidence="1">Multi-pass membrane protein</topology>
    </subcellularLocation>
</comment>
<dbReference type="RefSeq" id="WP_009058090.1">
    <property type="nucleotide sequence ID" value="NZ_JAHXRZ010000003.1"/>
</dbReference>
<keyword evidence="8" id="KW-1185">Reference proteome</keyword>
<evidence type="ECO:0000313" key="7">
    <source>
        <dbReference type="EMBL" id="CAI9084552.1"/>
    </source>
</evidence>
<keyword evidence="4 6" id="KW-1133">Transmembrane helix</keyword>
<evidence type="ECO:0000313" key="8">
    <source>
        <dbReference type="Proteomes" id="UP001161497"/>
    </source>
</evidence>
<evidence type="ECO:0000256" key="1">
    <source>
        <dbReference type="ARBA" id="ARBA00004141"/>
    </source>
</evidence>
<dbReference type="PANTHER" id="PTHR43461">
    <property type="entry name" value="TRANSMEMBRANE PROTEIN 256"/>
    <property type="match status" value="1"/>
</dbReference>
<dbReference type="EMBL" id="OX458932">
    <property type="protein sequence ID" value="CAI9084552.1"/>
    <property type="molecule type" value="Genomic_DNA"/>
</dbReference>
<evidence type="ECO:0000256" key="3">
    <source>
        <dbReference type="ARBA" id="ARBA00022692"/>
    </source>
</evidence>
<dbReference type="PANTHER" id="PTHR43461:SF1">
    <property type="entry name" value="TRANSMEMBRANE PROTEIN 256"/>
    <property type="match status" value="1"/>
</dbReference>
<accession>A0ABN8XFU2</accession>